<protein>
    <recommendedName>
        <fullName evidence="4">Type II toxin-antitoxin system mRNA interferase toxin, RelE/StbE family</fullName>
    </recommendedName>
</protein>
<evidence type="ECO:0000313" key="2">
    <source>
        <dbReference type="EMBL" id="KKR70143.1"/>
    </source>
</evidence>
<proteinExistence type="predicted"/>
<evidence type="ECO:0008006" key="4">
    <source>
        <dbReference type="Google" id="ProtNLM"/>
    </source>
</evidence>
<dbReference type="InterPro" id="IPR035093">
    <property type="entry name" value="RelE/ParE_toxin_dom_sf"/>
</dbReference>
<evidence type="ECO:0000313" key="3">
    <source>
        <dbReference type="Proteomes" id="UP000034664"/>
    </source>
</evidence>
<name>A0A0G0SZC4_9BACT</name>
<dbReference type="InterPro" id="IPR004386">
    <property type="entry name" value="Toxin_YafQ-like"/>
</dbReference>
<dbReference type="Pfam" id="PF15738">
    <property type="entry name" value="YafQ_toxin"/>
    <property type="match status" value="1"/>
</dbReference>
<dbReference type="SUPFAM" id="SSF143011">
    <property type="entry name" value="RelE-like"/>
    <property type="match status" value="1"/>
</dbReference>
<dbReference type="NCBIfam" id="TIGR02385">
    <property type="entry name" value="RelE_StbE"/>
    <property type="match status" value="1"/>
</dbReference>
<comment type="caution">
    <text evidence="2">The sequence shown here is derived from an EMBL/GenBank/DDBJ whole genome shotgun (WGS) entry which is preliminary data.</text>
</comment>
<gene>
    <name evidence="2" type="ORF">UU14_C0056G0005</name>
</gene>
<organism evidence="2 3">
    <name type="scientific">Candidatus Roizmanbacteria bacterium GW2011_GWB1_40_7</name>
    <dbReference type="NCBI Taxonomy" id="1618482"/>
    <lineage>
        <taxon>Bacteria</taxon>
        <taxon>Candidatus Roizmaniibacteriota</taxon>
    </lineage>
</organism>
<dbReference type="InterPro" id="IPR007712">
    <property type="entry name" value="RelE/ParE_toxin"/>
</dbReference>
<accession>A0A0G0SZC4</accession>
<reference evidence="2 3" key="1">
    <citation type="journal article" date="2015" name="Nature">
        <title>rRNA introns, odd ribosomes, and small enigmatic genomes across a large radiation of phyla.</title>
        <authorList>
            <person name="Brown C.T."/>
            <person name="Hug L.A."/>
            <person name="Thomas B.C."/>
            <person name="Sharon I."/>
            <person name="Castelle C.J."/>
            <person name="Singh A."/>
            <person name="Wilkins M.J."/>
            <person name="Williams K.H."/>
            <person name="Banfield J.F."/>
        </authorList>
    </citation>
    <scope>NUCLEOTIDE SEQUENCE [LARGE SCALE GENOMIC DNA]</scope>
</reference>
<sequence>MPKRIDFSKRFDKQFKKSPLEIKIAFRKRIKLFIQDPLDPQLRNHPLRGTLQGYNSINITGDWRALYSEFKRGNEIIIVFEMLGKHSQLYK</sequence>
<evidence type="ECO:0000256" key="1">
    <source>
        <dbReference type="ARBA" id="ARBA00022649"/>
    </source>
</evidence>
<keyword evidence="1" id="KW-1277">Toxin-antitoxin system</keyword>
<dbReference type="AlphaFoldDB" id="A0A0G0SZC4"/>
<dbReference type="Proteomes" id="UP000034664">
    <property type="component" value="Unassembled WGS sequence"/>
</dbReference>
<dbReference type="EMBL" id="LBZM01000056">
    <property type="protein sequence ID" value="KKR70143.1"/>
    <property type="molecule type" value="Genomic_DNA"/>
</dbReference>
<dbReference type="Gene3D" id="3.30.2310.20">
    <property type="entry name" value="RelE-like"/>
    <property type="match status" value="1"/>
</dbReference>